<name>A0A9P0DZX3_DIABA</name>
<organism evidence="2 3">
    <name type="scientific">Diabrotica balteata</name>
    <name type="common">Banded cucumber beetle</name>
    <dbReference type="NCBI Taxonomy" id="107213"/>
    <lineage>
        <taxon>Eukaryota</taxon>
        <taxon>Metazoa</taxon>
        <taxon>Ecdysozoa</taxon>
        <taxon>Arthropoda</taxon>
        <taxon>Hexapoda</taxon>
        <taxon>Insecta</taxon>
        <taxon>Pterygota</taxon>
        <taxon>Neoptera</taxon>
        <taxon>Endopterygota</taxon>
        <taxon>Coleoptera</taxon>
        <taxon>Polyphaga</taxon>
        <taxon>Cucujiformia</taxon>
        <taxon>Chrysomeloidea</taxon>
        <taxon>Chrysomelidae</taxon>
        <taxon>Galerucinae</taxon>
        <taxon>Diabroticina</taxon>
        <taxon>Diabroticites</taxon>
        <taxon>Diabrotica</taxon>
    </lineage>
</organism>
<feature type="chain" id="PRO_5040407424" evidence="1">
    <location>
        <begin position="22"/>
        <end position="315"/>
    </location>
</feature>
<gene>
    <name evidence="2" type="ORF">DIABBA_LOCUS7203</name>
</gene>
<dbReference type="OrthoDB" id="6781046at2759"/>
<dbReference type="AlphaFoldDB" id="A0A9P0DZX3"/>
<proteinExistence type="predicted"/>
<dbReference type="Proteomes" id="UP001153709">
    <property type="component" value="Chromosome 4"/>
</dbReference>
<dbReference type="EMBL" id="OU898279">
    <property type="protein sequence ID" value="CAH1279145.1"/>
    <property type="molecule type" value="Genomic_DNA"/>
</dbReference>
<feature type="signal peptide" evidence="1">
    <location>
        <begin position="1"/>
        <end position="21"/>
    </location>
</feature>
<keyword evidence="1" id="KW-0732">Signal</keyword>
<evidence type="ECO:0000313" key="3">
    <source>
        <dbReference type="Proteomes" id="UP001153709"/>
    </source>
</evidence>
<reference evidence="2" key="1">
    <citation type="submission" date="2022-01" db="EMBL/GenBank/DDBJ databases">
        <authorList>
            <person name="King R."/>
        </authorList>
    </citation>
    <scope>NUCLEOTIDE SEQUENCE</scope>
</reference>
<keyword evidence="3" id="KW-1185">Reference proteome</keyword>
<accession>A0A9P0DZX3</accession>
<protein>
    <submittedName>
        <fullName evidence="2">Uncharacterized protein</fullName>
    </submittedName>
</protein>
<sequence length="315" mass="36187">MKLIYIFSICALVFLVQNVNSKPDYLTAFVIRIGINTALASLRRIGSITLLRKISLSTPTIISDVIKDTFEIKNVSIYGFSTLKYDTRVFVDNEVENNVTVRTINVNLNTSLDEFGINAEYIKDTKLFTLFHVYGEGDIRLTIDNIILKLNVTLNNRGSLHIQDLKIKLSFGGSNGTHITGFQKSKTMSKYLTAIIKNLQRNFYFWYYRNKVCVECFLSESLKFGANIFLKQKAVRYHHCRCSHENGYEIIDKLENIIEMLYNGKLSKEFPLTQQVKKQLIQIVKNVLKQNNITTIYVDNLQNLLNLVSVNSIII</sequence>
<evidence type="ECO:0000256" key="1">
    <source>
        <dbReference type="SAM" id="SignalP"/>
    </source>
</evidence>
<evidence type="ECO:0000313" key="2">
    <source>
        <dbReference type="EMBL" id="CAH1279145.1"/>
    </source>
</evidence>